<dbReference type="EMBL" id="CP036274">
    <property type="protein sequence ID" value="QDU29947.1"/>
    <property type="molecule type" value="Genomic_DNA"/>
</dbReference>
<accession>A0A517YI86</accession>
<dbReference type="KEGG" id="aagg:ETAA8_50650"/>
<reference evidence="1 2" key="1">
    <citation type="submission" date="2019-02" db="EMBL/GenBank/DDBJ databases">
        <title>Deep-cultivation of Planctomycetes and their phenomic and genomic characterization uncovers novel biology.</title>
        <authorList>
            <person name="Wiegand S."/>
            <person name="Jogler M."/>
            <person name="Boedeker C."/>
            <person name="Pinto D."/>
            <person name="Vollmers J."/>
            <person name="Rivas-Marin E."/>
            <person name="Kohn T."/>
            <person name="Peeters S.H."/>
            <person name="Heuer A."/>
            <person name="Rast P."/>
            <person name="Oberbeckmann S."/>
            <person name="Bunk B."/>
            <person name="Jeske O."/>
            <person name="Meyerdierks A."/>
            <person name="Storesund J.E."/>
            <person name="Kallscheuer N."/>
            <person name="Luecker S."/>
            <person name="Lage O.M."/>
            <person name="Pohl T."/>
            <person name="Merkel B.J."/>
            <person name="Hornburger P."/>
            <person name="Mueller R.-W."/>
            <person name="Bruemmer F."/>
            <person name="Labrenz M."/>
            <person name="Spormann A.M."/>
            <person name="Op den Camp H."/>
            <person name="Overmann J."/>
            <person name="Amann R."/>
            <person name="Jetten M.S.M."/>
            <person name="Mascher T."/>
            <person name="Medema M.H."/>
            <person name="Devos D.P."/>
            <person name="Kaster A.-K."/>
            <person name="Ovreas L."/>
            <person name="Rohde M."/>
            <person name="Galperin M.Y."/>
            <person name="Jogler C."/>
        </authorList>
    </citation>
    <scope>NUCLEOTIDE SEQUENCE [LARGE SCALE GENOMIC DNA]</scope>
    <source>
        <strain evidence="1 2">ETA_A8</strain>
    </source>
</reference>
<name>A0A517YI86_9BACT</name>
<gene>
    <name evidence="1" type="ORF">ETAA8_50650</name>
</gene>
<protein>
    <submittedName>
        <fullName evidence="1">Uncharacterized protein</fullName>
    </submittedName>
</protein>
<dbReference type="Proteomes" id="UP000315017">
    <property type="component" value="Chromosome"/>
</dbReference>
<organism evidence="1 2">
    <name type="scientific">Anatilimnocola aggregata</name>
    <dbReference type="NCBI Taxonomy" id="2528021"/>
    <lineage>
        <taxon>Bacteria</taxon>
        <taxon>Pseudomonadati</taxon>
        <taxon>Planctomycetota</taxon>
        <taxon>Planctomycetia</taxon>
        <taxon>Pirellulales</taxon>
        <taxon>Pirellulaceae</taxon>
        <taxon>Anatilimnocola</taxon>
    </lineage>
</organism>
<sequence>MRAIVGQYRAQLSGLAGRWCPTIGLSLDNYVEIEGQAFPTYVAIGGVSASSQSLTNAHGSDN</sequence>
<keyword evidence="2" id="KW-1185">Reference proteome</keyword>
<proteinExistence type="predicted"/>
<dbReference type="AlphaFoldDB" id="A0A517YI86"/>
<evidence type="ECO:0000313" key="2">
    <source>
        <dbReference type="Proteomes" id="UP000315017"/>
    </source>
</evidence>
<evidence type="ECO:0000313" key="1">
    <source>
        <dbReference type="EMBL" id="QDU29947.1"/>
    </source>
</evidence>